<dbReference type="RefSeq" id="WP_074225778.1">
    <property type="nucleotide sequence ID" value="NZ_FSRC01000002.1"/>
</dbReference>
<accession>A0A1N6G6H5</accession>
<gene>
    <name evidence="2" type="ORF">SAMN05444394_3001</name>
</gene>
<reference evidence="3" key="1">
    <citation type="submission" date="2016-11" db="EMBL/GenBank/DDBJ databases">
        <authorList>
            <person name="Varghese N."/>
            <person name="Submissions S."/>
        </authorList>
    </citation>
    <scope>NUCLEOTIDE SEQUENCE [LARGE SCALE GENOMIC DNA]</scope>
    <source>
        <strain evidence="3">DSM 15292</strain>
    </source>
</reference>
<evidence type="ECO:0000313" key="2">
    <source>
        <dbReference type="EMBL" id="SIO03012.1"/>
    </source>
</evidence>
<dbReference type="AlphaFoldDB" id="A0A1N6G6H5"/>
<evidence type="ECO:0000256" key="1">
    <source>
        <dbReference type="SAM" id="SignalP"/>
    </source>
</evidence>
<keyword evidence="1" id="KW-0732">Signal</keyword>
<evidence type="ECO:0008006" key="4">
    <source>
        <dbReference type="Google" id="ProtNLM"/>
    </source>
</evidence>
<dbReference type="Proteomes" id="UP000185221">
    <property type="component" value="Unassembled WGS sequence"/>
</dbReference>
<dbReference type="EMBL" id="FSRC01000002">
    <property type="protein sequence ID" value="SIO03012.1"/>
    <property type="molecule type" value="Genomic_DNA"/>
</dbReference>
<dbReference type="OrthoDB" id="675324at2"/>
<organism evidence="2 3">
    <name type="scientific">Algoriphagus halophilus</name>
    <dbReference type="NCBI Taxonomy" id="226505"/>
    <lineage>
        <taxon>Bacteria</taxon>
        <taxon>Pseudomonadati</taxon>
        <taxon>Bacteroidota</taxon>
        <taxon>Cytophagia</taxon>
        <taxon>Cytophagales</taxon>
        <taxon>Cyclobacteriaceae</taxon>
        <taxon>Algoriphagus</taxon>
    </lineage>
</organism>
<name>A0A1N6G6H5_9BACT</name>
<protein>
    <recommendedName>
        <fullName evidence="4">MetA-pathway of phenol degradation</fullName>
    </recommendedName>
</protein>
<feature type="signal peptide" evidence="1">
    <location>
        <begin position="1"/>
        <end position="28"/>
    </location>
</feature>
<keyword evidence="3" id="KW-1185">Reference proteome</keyword>
<feature type="chain" id="PRO_5013314779" description="MetA-pathway of phenol degradation" evidence="1">
    <location>
        <begin position="29"/>
        <end position="224"/>
    </location>
</feature>
<proteinExistence type="predicted"/>
<evidence type="ECO:0000313" key="3">
    <source>
        <dbReference type="Proteomes" id="UP000185221"/>
    </source>
</evidence>
<sequence>MKNKFPKFTLSLSFILTVLLTTTQISLAQNGNPPIPTELMFGHKRLDFQLVFKRNFTPTSKFSLLAISVFSENYNNENELGNNLVIPIQVNYSIGKKGIAISTGVEANSKAGFSPTVGFQHVFSNRKVLTLTVVNFFLNEGQDAKIFGLYEFKPPLNEAWSIYSRIQFVYNRSLGESNHNRSFIYLRGGLKKGPLSFGLGANWDAYGPFKETANNFGIFTKWDF</sequence>